<evidence type="ECO:0000313" key="5">
    <source>
        <dbReference type="EMBL" id="EMI22135.1"/>
    </source>
</evidence>
<feature type="region of interest" description="Disordered" evidence="1">
    <location>
        <begin position="1082"/>
        <end position="1104"/>
    </location>
</feature>
<evidence type="ECO:0000259" key="2">
    <source>
        <dbReference type="Pfam" id="PF07619"/>
    </source>
</evidence>
<dbReference type="Pfam" id="PF07622">
    <property type="entry name" value="DUF1583"/>
    <property type="match status" value="1"/>
</dbReference>
<dbReference type="Proteomes" id="UP000011991">
    <property type="component" value="Unassembled WGS sequence"/>
</dbReference>
<evidence type="ECO:0000256" key="1">
    <source>
        <dbReference type="SAM" id="MobiDB-lite"/>
    </source>
</evidence>
<comment type="caution">
    <text evidence="5">The sequence shown here is derived from an EMBL/GenBank/DDBJ whole genome shotgun (WGS) entry which is preliminary data.</text>
</comment>
<dbReference type="InterPro" id="IPR011475">
    <property type="entry name" value="DUF1583"/>
</dbReference>
<evidence type="ECO:0000259" key="3">
    <source>
        <dbReference type="Pfam" id="PF07622"/>
    </source>
</evidence>
<dbReference type="Pfam" id="PF07619">
    <property type="entry name" value="DUF1581"/>
    <property type="match status" value="1"/>
</dbReference>
<protein>
    <submittedName>
        <fullName evidence="5">Protein containing DUF1581</fullName>
    </submittedName>
</protein>
<dbReference type="InterPro" id="IPR046518">
    <property type="entry name" value="DUF1583_N"/>
</dbReference>
<feature type="domain" description="DUF1581" evidence="2">
    <location>
        <begin position="362"/>
        <end position="438"/>
    </location>
</feature>
<accession>M5RS62</accession>
<name>M5RS62_9BACT</name>
<evidence type="ECO:0000259" key="4">
    <source>
        <dbReference type="Pfam" id="PF20407"/>
    </source>
</evidence>
<dbReference type="PATRIC" id="fig|1265738.3.peg.932"/>
<dbReference type="AlphaFoldDB" id="M5RS62"/>
<dbReference type="EMBL" id="ANOG01000145">
    <property type="protein sequence ID" value="EMI22135.1"/>
    <property type="molecule type" value="Genomic_DNA"/>
</dbReference>
<proteinExistence type="predicted"/>
<dbReference type="InterPro" id="IPR022660">
    <property type="entry name" value="DUF1581"/>
</dbReference>
<evidence type="ECO:0000313" key="6">
    <source>
        <dbReference type="Proteomes" id="UP000011991"/>
    </source>
</evidence>
<sequence>MLLVGSILIVNNPFAVAQDADLTTEPAPRKSDGLALDALFAEQHIAESGVLIRDRARSMSRQRAFKFLTDWVLPNDQHSGFRVTTDYVASSPQSSARIVSPAIQWIRLANELKKIDEIRTAISQSRIHSQRDQCDQSALLALLAIEEGSITLAGELLEQFFSLALSDANLLHETRQAILLCADQAAQSPELSLIVRDSAEIVTQHYLKEVHRTAWHRHFWATHATLHVQSQRHVNTLHSSGLYADELDTTQWHRVSRSSAFENGNGFPSAKWYITAGSARKMSTHGDDFLFFASPLQGSFDIETDVTGFGYRDTQLMIAGEWTGLIYDHRHYAIGNISGELRRVPLDLPMQDVHSHGSIHIRTAVRETEATTFYNARPIHVQPLTPHRDPWIAVRSSHNTRGGVDDLRITGTPTIPDTIALVTSADLSEWYDYFDTRTAASHRLNDWKGTVETHPSGDTATEITDARATELPLGSSAERLLVYSRPMIENGSIEYEFWYTPGETIAHPAVGRRCYLLSDEGVRLHQLTDGRYERSALRSDNASEILGDQPTLNLLADAWNKMQVEVTGDELRLLLNGQLIHQTVLELDRLERKFGLFHYADQSDLRVRNPHWTGNWPKQMPALDEQDLAVYATAELDRTAEDLPEVFVQKIDEQSILDRKFTVVSGNASADVRLSDDGVRLSRDGNEGYSGTLLGTVVDVGGDFDVVLSYDQLEYKATPGKVASIQMYVRAANEYTDVGAVQCTKGRDDKFSVQCLKMQTVNGEDRRHYFGRHPTEATAGRIRICRRANKIYYLHAENDSTQFQLIGEEDFTVEDLQDLGIQFGVQVQGTDGYSRARFKKIEIRAERLGGLVTESADAMLAKFNGQREQLPVSFHCDFSTTPLDTNDFHTWGSLSDWDRSTGGILVDAVGSDKWTSAGISLKHVIHGDFDITFAFQANQLAVPKEGDYTQVFLQVETSDVDRMQFNAMLSKSPRDAIVSQGQFRTRNGERYSYNRMGSLGITSPDYLRLLRRDTKIYIYAGVESEKHEYLIGSTSAPGVPLAPFGVRMMLHTGGSDRTSQMLVKSLDVKAQQLTRLEVGQIANPGTRTITPRTPKPSTPPTKSLPTRIIESVRGLFQ</sequence>
<reference evidence="5 6" key="1">
    <citation type="journal article" date="2013" name="Mar. Genomics">
        <title>Expression of sulfatases in Rhodopirellula baltica and the diversity of sulfatases in the genus Rhodopirellula.</title>
        <authorList>
            <person name="Wegner C.E."/>
            <person name="Richter-Heitmann T."/>
            <person name="Klindworth A."/>
            <person name="Klockow C."/>
            <person name="Richter M."/>
            <person name="Achstetter T."/>
            <person name="Glockner F.O."/>
            <person name="Harder J."/>
        </authorList>
    </citation>
    <scope>NUCLEOTIDE SEQUENCE [LARGE SCALE GENOMIC DNA]</scope>
    <source>
        <strain evidence="5 6">SM1</strain>
    </source>
</reference>
<dbReference type="RefSeq" id="WP_008692098.1">
    <property type="nucleotide sequence ID" value="NZ_ANOG01000145.1"/>
</dbReference>
<feature type="domain" description="DUF1583" evidence="3">
    <location>
        <begin position="625"/>
        <end position="866"/>
    </location>
</feature>
<feature type="domain" description="DUF1583" evidence="4">
    <location>
        <begin position="474"/>
        <end position="619"/>
    </location>
</feature>
<keyword evidence="6" id="KW-1185">Reference proteome</keyword>
<organism evidence="5 6">
    <name type="scientific">Rhodopirellula maiorica SM1</name>
    <dbReference type="NCBI Taxonomy" id="1265738"/>
    <lineage>
        <taxon>Bacteria</taxon>
        <taxon>Pseudomonadati</taxon>
        <taxon>Planctomycetota</taxon>
        <taxon>Planctomycetia</taxon>
        <taxon>Pirellulales</taxon>
        <taxon>Pirellulaceae</taxon>
        <taxon>Novipirellula</taxon>
    </lineage>
</organism>
<dbReference type="Pfam" id="PF20407">
    <property type="entry name" value="DUF1583_N"/>
    <property type="match status" value="1"/>
</dbReference>
<gene>
    <name evidence="5" type="ORF">RMSM_00940</name>
</gene>